<sequence>AFHDNSVENEDFRQTLASIFINDIESCSAGAVVGGAISMTRIPFQRKDWEKIVHRANKLDLSLSQVAKLSGAFARAGLHIKHPNLVNNAFGPVIERVQKIQACKLKQSFAVERCTELIWSLSRVAMLPKVYFIFLDFFYPIYDVAY</sequence>
<gene>
    <name evidence="1" type="ORF">BVRB_037310</name>
</gene>
<evidence type="ECO:0000313" key="1">
    <source>
        <dbReference type="EMBL" id="KMS65307.1"/>
    </source>
</evidence>
<proteinExistence type="predicted"/>
<feature type="non-terminal residue" evidence="1">
    <location>
        <position position="1"/>
    </location>
</feature>
<dbReference type="Gramene" id="KMS65307">
    <property type="protein sequence ID" value="KMS65307"/>
    <property type="gene ID" value="BVRB_037310"/>
</dbReference>
<dbReference type="EMBL" id="KQ110884">
    <property type="protein sequence ID" value="KMS65307.1"/>
    <property type="molecule type" value="Genomic_DNA"/>
</dbReference>
<name>A0A0J7YP23_BETVV</name>
<keyword evidence="2" id="KW-1185">Reference proteome</keyword>
<reference evidence="1 2" key="1">
    <citation type="journal article" date="2014" name="Nature">
        <title>The genome of the recently domesticated crop plant sugar beet (Beta vulgaris).</title>
        <authorList>
            <person name="Dohm J.C."/>
            <person name="Minoche A.E."/>
            <person name="Holtgrawe D."/>
            <person name="Capella-Gutierrez S."/>
            <person name="Zakrzewski F."/>
            <person name="Tafer H."/>
            <person name="Rupp O."/>
            <person name="Sorensen T.R."/>
            <person name="Stracke R."/>
            <person name="Reinhardt R."/>
            <person name="Goesmann A."/>
            <person name="Kraft T."/>
            <person name="Schulz B."/>
            <person name="Stadler P.F."/>
            <person name="Schmidt T."/>
            <person name="Gabaldon T."/>
            <person name="Lehrach H."/>
            <person name="Weisshaar B."/>
            <person name="Himmelbauer H."/>
        </authorList>
    </citation>
    <scope>NUCLEOTIDE SEQUENCE [LARGE SCALE GENOMIC DNA]</scope>
    <source>
        <tissue evidence="1">Taproot</tissue>
    </source>
</reference>
<evidence type="ECO:0000313" key="2">
    <source>
        <dbReference type="Proteomes" id="UP000035740"/>
    </source>
</evidence>
<accession>A0A0J7YP23</accession>
<protein>
    <submittedName>
        <fullName evidence="1">Uncharacterized protein</fullName>
    </submittedName>
</protein>
<organism evidence="1 2">
    <name type="scientific">Beta vulgaris subsp. vulgaris</name>
    <name type="common">Beet</name>
    <dbReference type="NCBI Taxonomy" id="3555"/>
    <lineage>
        <taxon>Eukaryota</taxon>
        <taxon>Viridiplantae</taxon>
        <taxon>Streptophyta</taxon>
        <taxon>Embryophyta</taxon>
        <taxon>Tracheophyta</taxon>
        <taxon>Spermatophyta</taxon>
        <taxon>Magnoliopsida</taxon>
        <taxon>eudicotyledons</taxon>
        <taxon>Gunneridae</taxon>
        <taxon>Pentapetalae</taxon>
        <taxon>Caryophyllales</taxon>
        <taxon>Chenopodiaceae</taxon>
        <taxon>Betoideae</taxon>
        <taxon>Beta</taxon>
    </lineage>
</organism>
<dbReference type="AlphaFoldDB" id="A0A0J7YP23"/>
<dbReference type="Proteomes" id="UP000035740">
    <property type="component" value="Unassembled WGS sequence"/>
</dbReference>